<reference evidence="2 3" key="1">
    <citation type="submission" date="2019-12" db="EMBL/GenBank/DDBJ databases">
        <authorList>
            <person name="Kun Z."/>
        </authorList>
    </citation>
    <scope>NUCLEOTIDE SEQUENCE [LARGE SCALE GENOMIC DNA]</scope>
    <source>
        <strain evidence="2 3">YIM 123512</strain>
    </source>
</reference>
<evidence type="ECO:0000313" key="3">
    <source>
        <dbReference type="Proteomes" id="UP000473325"/>
    </source>
</evidence>
<protein>
    <submittedName>
        <fullName evidence="2">Flp pilus assembly protein CpaB</fullName>
    </submittedName>
</protein>
<accession>A0A6L7F323</accession>
<comment type="caution">
    <text evidence="2">The sequence shown here is derived from an EMBL/GenBank/DDBJ whole genome shotgun (WGS) entry which is preliminary data.</text>
</comment>
<name>A0A6L7F323_9ACTN</name>
<dbReference type="CDD" id="cd11614">
    <property type="entry name" value="SAF_CpaB_FlgA_like"/>
    <property type="match status" value="1"/>
</dbReference>
<feature type="domain" description="Flp pilus assembly protein RcpC/CpaB" evidence="1">
    <location>
        <begin position="115"/>
        <end position="223"/>
    </location>
</feature>
<evidence type="ECO:0000259" key="1">
    <source>
        <dbReference type="Pfam" id="PF16976"/>
    </source>
</evidence>
<dbReference type="InterPro" id="IPR031571">
    <property type="entry name" value="RcpC_dom"/>
</dbReference>
<proteinExistence type="predicted"/>
<dbReference type="RefSeq" id="WP_160878728.1">
    <property type="nucleotide sequence ID" value="NZ_WUEK01000009.1"/>
</dbReference>
<gene>
    <name evidence="2" type="primary">cpaB</name>
    <name evidence="2" type="ORF">GRQ65_14640</name>
</gene>
<sequence length="243" mass="24976">MDRRRILLVVAVLVAAAGSALVFLYSQGADDRAAQKFDTVQVLEATALINPGETIEDAQAAGKLALRPVSQESLLDGYQVDTSGLAGTIALGAIYPGEQIIAAKFGATAAVQSALQVPDGMMAASVNLTDPGRVAGFVNPGSEVAVFMSGTDEAGLPFTRVLLDRVTVLAVGSTTPVSTTTTDETGASTTEQLPRTLITLALDQTQVEKVTFASTTGELSFALLTDKSAVQDGPGVTAASLFQ</sequence>
<keyword evidence="3" id="KW-1185">Reference proteome</keyword>
<evidence type="ECO:0000313" key="2">
    <source>
        <dbReference type="EMBL" id="MXG90784.1"/>
    </source>
</evidence>
<dbReference type="NCBIfam" id="TIGR03177">
    <property type="entry name" value="pilus_cpaB"/>
    <property type="match status" value="1"/>
</dbReference>
<dbReference type="AlphaFoldDB" id="A0A6L7F323"/>
<dbReference type="InterPro" id="IPR017592">
    <property type="entry name" value="Pilus_assmbl_Flp-typ_CpaB"/>
</dbReference>
<dbReference type="EMBL" id="WUEK01000009">
    <property type="protein sequence ID" value="MXG90784.1"/>
    <property type="molecule type" value="Genomic_DNA"/>
</dbReference>
<organism evidence="2 3">
    <name type="scientific">Nocardioides flavescens</name>
    <dbReference type="NCBI Taxonomy" id="2691959"/>
    <lineage>
        <taxon>Bacteria</taxon>
        <taxon>Bacillati</taxon>
        <taxon>Actinomycetota</taxon>
        <taxon>Actinomycetes</taxon>
        <taxon>Propionibacteriales</taxon>
        <taxon>Nocardioidaceae</taxon>
        <taxon>Nocardioides</taxon>
    </lineage>
</organism>
<dbReference type="Proteomes" id="UP000473325">
    <property type="component" value="Unassembled WGS sequence"/>
</dbReference>
<dbReference type="Pfam" id="PF16976">
    <property type="entry name" value="RcpC"/>
    <property type="match status" value="1"/>
</dbReference>